<name>A0A9J6GTN2_HAELO</name>
<dbReference type="OrthoDB" id="6514445at2759"/>
<evidence type="ECO:0000313" key="1">
    <source>
        <dbReference type="EMBL" id="KAH9377636.1"/>
    </source>
</evidence>
<dbReference type="AlphaFoldDB" id="A0A9J6GTN2"/>
<proteinExistence type="predicted"/>
<keyword evidence="2" id="KW-1185">Reference proteome</keyword>
<sequence length="62" mass="7248">MPRSMTSGKLGCKYDVDENRMRYWIKQKDALTTTNRSQKAFCGKKCKYPEHEGEPVQYVVDT</sequence>
<gene>
    <name evidence="1" type="ORF">HPB48_019255</name>
</gene>
<dbReference type="VEuPathDB" id="VectorBase:HLOH_062736"/>
<comment type="caution">
    <text evidence="1">The sequence shown here is derived from an EMBL/GenBank/DDBJ whole genome shotgun (WGS) entry which is preliminary data.</text>
</comment>
<organism evidence="1 2">
    <name type="scientific">Haemaphysalis longicornis</name>
    <name type="common">Bush tick</name>
    <dbReference type="NCBI Taxonomy" id="44386"/>
    <lineage>
        <taxon>Eukaryota</taxon>
        <taxon>Metazoa</taxon>
        <taxon>Ecdysozoa</taxon>
        <taxon>Arthropoda</taxon>
        <taxon>Chelicerata</taxon>
        <taxon>Arachnida</taxon>
        <taxon>Acari</taxon>
        <taxon>Parasitiformes</taxon>
        <taxon>Ixodida</taxon>
        <taxon>Ixodoidea</taxon>
        <taxon>Ixodidae</taxon>
        <taxon>Haemaphysalinae</taxon>
        <taxon>Haemaphysalis</taxon>
    </lineage>
</organism>
<dbReference type="Proteomes" id="UP000821853">
    <property type="component" value="Unassembled WGS sequence"/>
</dbReference>
<reference evidence="1 2" key="1">
    <citation type="journal article" date="2020" name="Cell">
        <title>Large-Scale Comparative Analyses of Tick Genomes Elucidate Their Genetic Diversity and Vector Capacities.</title>
        <authorList>
            <consortium name="Tick Genome and Microbiome Consortium (TIGMIC)"/>
            <person name="Jia N."/>
            <person name="Wang J."/>
            <person name="Shi W."/>
            <person name="Du L."/>
            <person name="Sun Y."/>
            <person name="Zhan W."/>
            <person name="Jiang J.F."/>
            <person name="Wang Q."/>
            <person name="Zhang B."/>
            <person name="Ji P."/>
            <person name="Bell-Sakyi L."/>
            <person name="Cui X.M."/>
            <person name="Yuan T.T."/>
            <person name="Jiang B.G."/>
            <person name="Yang W.F."/>
            <person name="Lam T.T."/>
            <person name="Chang Q.C."/>
            <person name="Ding S.J."/>
            <person name="Wang X.J."/>
            <person name="Zhu J.G."/>
            <person name="Ruan X.D."/>
            <person name="Zhao L."/>
            <person name="Wei J.T."/>
            <person name="Ye R.Z."/>
            <person name="Que T.C."/>
            <person name="Du C.H."/>
            <person name="Zhou Y.H."/>
            <person name="Cheng J.X."/>
            <person name="Dai P.F."/>
            <person name="Guo W.B."/>
            <person name="Han X.H."/>
            <person name="Huang E.J."/>
            <person name="Li L.F."/>
            <person name="Wei W."/>
            <person name="Gao Y.C."/>
            <person name="Liu J.Z."/>
            <person name="Shao H.Z."/>
            <person name="Wang X."/>
            <person name="Wang C.C."/>
            <person name="Yang T.C."/>
            <person name="Huo Q.B."/>
            <person name="Li W."/>
            <person name="Chen H.Y."/>
            <person name="Chen S.E."/>
            <person name="Zhou L.G."/>
            <person name="Ni X.B."/>
            <person name="Tian J.H."/>
            <person name="Sheng Y."/>
            <person name="Liu T."/>
            <person name="Pan Y.S."/>
            <person name="Xia L.Y."/>
            <person name="Li J."/>
            <person name="Zhao F."/>
            <person name="Cao W.C."/>
        </authorList>
    </citation>
    <scope>NUCLEOTIDE SEQUENCE [LARGE SCALE GENOMIC DNA]</scope>
    <source>
        <strain evidence="1">HaeL-2018</strain>
    </source>
</reference>
<protein>
    <submittedName>
        <fullName evidence="1">Uncharacterized protein</fullName>
    </submittedName>
</protein>
<evidence type="ECO:0000313" key="2">
    <source>
        <dbReference type="Proteomes" id="UP000821853"/>
    </source>
</evidence>
<dbReference type="EMBL" id="JABSTR010000008">
    <property type="protein sequence ID" value="KAH9377636.1"/>
    <property type="molecule type" value="Genomic_DNA"/>
</dbReference>
<accession>A0A9J6GTN2</accession>